<comment type="caution">
    <text evidence="2">The sequence shown here is derived from an EMBL/GenBank/DDBJ whole genome shotgun (WGS) entry which is preliminary data.</text>
</comment>
<dbReference type="InterPro" id="IPR036597">
    <property type="entry name" value="Fido-like_dom_sf"/>
</dbReference>
<sequence>MTLDISEDLQAEFQFWTNQIGDDNLYHTQFTLGIHDVLKAHFLVAEFFYMSGGGISGVGPRDIDLLHSALLRPHVAFGGKEKWQHPLEKCATMFFGIIKDHPFHDANKRTAFLSLIYNLYKLNLVPTPKNKELEDFAVCVADNQLNKYRIFKDLCKENDPDPEIKTIHWFLKGNTRKLDTRFYSITYARLKKTLNRFGFDLQNPSGNTIDVVRIEERRRVFGIVGPKEKVGVKVAQIGFPSWTKEVGQGAIKTVREKTGLTAKKGVDSATFFKDEDPVHCLIAKYQEPLISLAHR</sequence>
<name>A0A934QLU6_9PROT</name>
<proteinExistence type="predicted"/>
<dbReference type="GO" id="GO:0016301">
    <property type="term" value="F:kinase activity"/>
    <property type="evidence" value="ECO:0007669"/>
    <property type="project" value="InterPro"/>
</dbReference>
<evidence type="ECO:0000259" key="1">
    <source>
        <dbReference type="PROSITE" id="PS51459"/>
    </source>
</evidence>
<accession>A0A934QLU6</accession>
<feature type="domain" description="Fido" evidence="1">
    <location>
        <begin position="32"/>
        <end position="172"/>
    </location>
</feature>
<reference evidence="2" key="1">
    <citation type="submission" date="2017-08" db="EMBL/GenBank/DDBJ databases">
        <authorList>
            <person name="Imhoff J.F."/>
            <person name="Rahn T."/>
            <person name="Kuenzel S."/>
            <person name="Neulinger S.C."/>
        </authorList>
    </citation>
    <scope>NUCLEOTIDE SEQUENCE</scope>
    <source>
        <strain evidence="2">DSM 9154</strain>
    </source>
</reference>
<dbReference type="Gene3D" id="1.20.120.1870">
    <property type="entry name" value="Fic/DOC protein, Fido domain"/>
    <property type="match status" value="1"/>
</dbReference>
<organism evidence="2 3">
    <name type="scientific">Rhodovibrio salinarum</name>
    <dbReference type="NCBI Taxonomy" id="1087"/>
    <lineage>
        <taxon>Bacteria</taxon>
        <taxon>Pseudomonadati</taxon>
        <taxon>Pseudomonadota</taxon>
        <taxon>Alphaproteobacteria</taxon>
        <taxon>Rhodospirillales</taxon>
        <taxon>Rhodovibrionaceae</taxon>
        <taxon>Rhodovibrio</taxon>
    </lineage>
</organism>
<dbReference type="Proteomes" id="UP000778970">
    <property type="component" value="Unassembled WGS sequence"/>
</dbReference>
<dbReference type="NCBIfam" id="TIGR01550">
    <property type="entry name" value="DOC_P1"/>
    <property type="match status" value="1"/>
</dbReference>
<gene>
    <name evidence="2" type="ORF">CKO21_17680</name>
</gene>
<dbReference type="Pfam" id="PF02661">
    <property type="entry name" value="Fic"/>
    <property type="match status" value="1"/>
</dbReference>
<dbReference type="EMBL" id="NRRE01000034">
    <property type="protein sequence ID" value="MBK1699078.1"/>
    <property type="molecule type" value="Genomic_DNA"/>
</dbReference>
<evidence type="ECO:0000313" key="2">
    <source>
        <dbReference type="EMBL" id="MBK1699078.1"/>
    </source>
</evidence>
<dbReference type="InterPro" id="IPR006440">
    <property type="entry name" value="Doc"/>
</dbReference>
<evidence type="ECO:0000313" key="3">
    <source>
        <dbReference type="Proteomes" id="UP000778970"/>
    </source>
</evidence>
<dbReference type="SUPFAM" id="SSF140931">
    <property type="entry name" value="Fic-like"/>
    <property type="match status" value="1"/>
</dbReference>
<dbReference type="InterPro" id="IPR003812">
    <property type="entry name" value="Fido"/>
</dbReference>
<dbReference type="RefSeq" id="WP_081728329.1">
    <property type="nucleotide sequence ID" value="NZ_NRRE01000034.1"/>
</dbReference>
<dbReference type="InterPro" id="IPR053737">
    <property type="entry name" value="Type_II_TA_Toxin"/>
</dbReference>
<dbReference type="AlphaFoldDB" id="A0A934QLU6"/>
<protein>
    <submittedName>
        <fullName evidence="2">Type II toxin-antitoxin system death-on-curing family toxin</fullName>
    </submittedName>
</protein>
<dbReference type="PROSITE" id="PS51459">
    <property type="entry name" value="FIDO"/>
    <property type="match status" value="1"/>
</dbReference>
<reference evidence="2" key="2">
    <citation type="journal article" date="2020" name="Microorganisms">
        <title>Osmotic Adaptation and Compatible Solute Biosynthesis of Phototrophic Bacteria as Revealed from Genome Analyses.</title>
        <authorList>
            <person name="Imhoff J.F."/>
            <person name="Rahn T."/>
            <person name="Kunzel S."/>
            <person name="Keller A."/>
            <person name="Neulinger S.C."/>
        </authorList>
    </citation>
    <scope>NUCLEOTIDE SEQUENCE</scope>
    <source>
        <strain evidence="2">DSM 9154</strain>
    </source>
</reference>
<keyword evidence="3" id="KW-1185">Reference proteome</keyword>